<dbReference type="Proteomes" id="UP000799764">
    <property type="component" value="Unassembled WGS sequence"/>
</dbReference>
<name>A0A9P4UGK5_9PLEO</name>
<proteinExistence type="predicted"/>
<dbReference type="OrthoDB" id="3800943at2759"/>
<feature type="compositionally biased region" description="Polar residues" evidence="1">
    <location>
        <begin position="282"/>
        <end position="293"/>
    </location>
</feature>
<gene>
    <name evidence="2" type="ORF">P171DRAFT_189183</name>
</gene>
<dbReference type="AlphaFoldDB" id="A0A9P4UGK5"/>
<protein>
    <submittedName>
        <fullName evidence="2">Uncharacterized protein</fullName>
    </submittedName>
</protein>
<comment type="caution">
    <text evidence="2">The sequence shown here is derived from an EMBL/GenBank/DDBJ whole genome shotgun (WGS) entry which is preliminary data.</text>
</comment>
<evidence type="ECO:0000313" key="3">
    <source>
        <dbReference type="Proteomes" id="UP000799764"/>
    </source>
</evidence>
<organism evidence="2 3">
    <name type="scientific">Karstenula rhodostoma CBS 690.94</name>
    <dbReference type="NCBI Taxonomy" id="1392251"/>
    <lineage>
        <taxon>Eukaryota</taxon>
        <taxon>Fungi</taxon>
        <taxon>Dikarya</taxon>
        <taxon>Ascomycota</taxon>
        <taxon>Pezizomycotina</taxon>
        <taxon>Dothideomycetes</taxon>
        <taxon>Pleosporomycetidae</taxon>
        <taxon>Pleosporales</taxon>
        <taxon>Massarineae</taxon>
        <taxon>Didymosphaeriaceae</taxon>
        <taxon>Karstenula</taxon>
    </lineage>
</organism>
<keyword evidence="3" id="KW-1185">Reference proteome</keyword>
<reference evidence="2" key="1">
    <citation type="journal article" date="2020" name="Stud. Mycol.">
        <title>101 Dothideomycetes genomes: a test case for predicting lifestyles and emergence of pathogens.</title>
        <authorList>
            <person name="Haridas S."/>
            <person name="Albert R."/>
            <person name="Binder M."/>
            <person name="Bloem J."/>
            <person name="Labutti K."/>
            <person name="Salamov A."/>
            <person name="Andreopoulos B."/>
            <person name="Baker S."/>
            <person name="Barry K."/>
            <person name="Bills G."/>
            <person name="Bluhm B."/>
            <person name="Cannon C."/>
            <person name="Castanera R."/>
            <person name="Culley D."/>
            <person name="Daum C."/>
            <person name="Ezra D."/>
            <person name="Gonzalez J."/>
            <person name="Henrissat B."/>
            <person name="Kuo A."/>
            <person name="Liang C."/>
            <person name="Lipzen A."/>
            <person name="Lutzoni F."/>
            <person name="Magnuson J."/>
            <person name="Mondo S."/>
            <person name="Nolan M."/>
            <person name="Ohm R."/>
            <person name="Pangilinan J."/>
            <person name="Park H.-J."/>
            <person name="Ramirez L."/>
            <person name="Alfaro M."/>
            <person name="Sun H."/>
            <person name="Tritt A."/>
            <person name="Yoshinaga Y."/>
            <person name="Zwiers L.-H."/>
            <person name="Turgeon B."/>
            <person name="Goodwin S."/>
            <person name="Spatafora J."/>
            <person name="Crous P."/>
            <person name="Grigoriev I."/>
        </authorList>
    </citation>
    <scope>NUCLEOTIDE SEQUENCE</scope>
    <source>
        <strain evidence="2">CBS 690.94</strain>
    </source>
</reference>
<feature type="region of interest" description="Disordered" evidence="1">
    <location>
        <begin position="196"/>
        <end position="293"/>
    </location>
</feature>
<evidence type="ECO:0000313" key="2">
    <source>
        <dbReference type="EMBL" id="KAF2449285.1"/>
    </source>
</evidence>
<feature type="compositionally biased region" description="Low complexity" evidence="1">
    <location>
        <begin position="235"/>
        <end position="256"/>
    </location>
</feature>
<feature type="compositionally biased region" description="Polar residues" evidence="1">
    <location>
        <begin position="196"/>
        <end position="205"/>
    </location>
</feature>
<feature type="region of interest" description="Disordered" evidence="1">
    <location>
        <begin position="1"/>
        <end position="64"/>
    </location>
</feature>
<feature type="region of interest" description="Disordered" evidence="1">
    <location>
        <begin position="722"/>
        <end position="774"/>
    </location>
</feature>
<evidence type="ECO:0000256" key="1">
    <source>
        <dbReference type="SAM" id="MobiDB-lite"/>
    </source>
</evidence>
<dbReference type="EMBL" id="MU001494">
    <property type="protein sequence ID" value="KAF2449285.1"/>
    <property type="molecule type" value="Genomic_DNA"/>
</dbReference>
<feature type="compositionally biased region" description="Polar residues" evidence="1">
    <location>
        <begin position="21"/>
        <end position="49"/>
    </location>
</feature>
<accession>A0A9P4UGK5</accession>
<sequence>MHSTMLPLRPQSSRRPEATNEQRQALVLGQTQDLGDQSASGCAEQQQNRPRPVPHGIAVRPANRSTGAPLATIVEQGSGSTLHSHSSLYEIGRFPSIRTVENASHRHPRTLDAALNRIQEEGQDELTFCCDTDLNIQSKERRGAKSKSYDVRATAAGSVSLDNRESPISRLAELNLDMEPKSLKALVRGVLTKVRNNTRSPSRPSWSIHVPMPEQWSDVSSSAQTDRKAAINFDSQAPISSTSASTTLLRPSPSSPHHVREPQATNGPSPKVKTQPWADGYASQSHVSPSTLEPESAPLVLQLSPTPNMLRFPLGKEVLPSACFIPLQPRDAALDHVRHAAATVLGRSRDELATRYTPDGAFPQRNDGGSLDDFARNASQNASFCSTMSTSYSGTALGIDLDIQHEFPGATRRSVTPVWFSPKEPERPHEPPKYTLQLEETKPLRPRSITSSALTSLLPIAAAEGIVQQNLTMPQLTFYSPSGNLIQAQSASFTPTPVSSSRSRSDSYFSGTPTTTTSYYNGATLSSAQSALSAAVTIPPARPALAPLTTPPQSTAPLPENLRHHHNYHRVDKSRIESTCDSEIMLPSQVVMTSDSQVFGCGGVVRSPSLDPHSGVPKSPPKHSRIGQSISCLRMREANRSAINASSLLAPNASCKRRGLTPAQNFRKKGKKLQKRRVPHMGTVLEQDVIGPAAGHALRVCFCQPYDGVGRQTSEAGCGSAVATQLGERRDESRASPTGLRESTPNARIVAGDNGKGKGRARRDSAVSVEVVGR</sequence>